<dbReference type="Proteomes" id="UP000286990">
    <property type="component" value="Unassembled WGS sequence"/>
</dbReference>
<feature type="binding site" evidence="7">
    <location>
        <position position="115"/>
    </location>
    <ligand>
        <name>Zn(2+)</name>
        <dbReference type="ChEBI" id="CHEBI:29105"/>
        <note>catalytic</note>
    </ligand>
</feature>
<dbReference type="GO" id="GO:0004521">
    <property type="term" value="F:RNA endonuclease activity"/>
    <property type="evidence" value="ECO:0007669"/>
    <property type="project" value="UniProtKB-UniRule"/>
</dbReference>
<keyword evidence="7" id="KW-0690">Ribosome biogenesis</keyword>
<organism evidence="8 9">
    <name type="scientific">Maribacter algicola</name>
    <dbReference type="NCBI Taxonomy" id="2498892"/>
    <lineage>
        <taxon>Bacteria</taxon>
        <taxon>Pseudomonadati</taxon>
        <taxon>Bacteroidota</taxon>
        <taxon>Flavobacteriia</taxon>
        <taxon>Flavobacteriales</taxon>
        <taxon>Flavobacteriaceae</taxon>
        <taxon>Maribacter</taxon>
    </lineage>
</organism>
<comment type="caution">
    <text evidence="8">The sequence shown here is derived from an EMBL/GenBank/DDBJ whole genome shotgun (WGS) entry which is preliminary data.</text>
</comment>
<keyword evidence="2 7" id="KW-0540">Nuclease</keyword>
<dbReference type="NCBIfam" id="TIGR00043">
    <property type="entry name" value="rRNA maturation RNase YbeY"/>
    <property type="match status" value="1"/>
</dbReference>
<feature type="binding site" evidence="7">
    <location>
        <position position="109"/>
    </location>
    <ligand>
        <name>Zn(2+)</name>
        <dbReference type="ChEBI" id="CHEBI:29105"/>
        <note>catalytic</note>
    </ligand>
</feature>
<dbReference type="InterPro" id="IPR020549">
    <property type="entry name" value="YbeY_CS"/>
</dbReference>
<evidence type="ECO:0000313" key="9">
    <source>
        <dbReference type="Proteomes" id="UP000286990"/>
    </source>
</evidence>
<dbReference type="EMBL" id="QUSX01000001">
    <property type="protein sequence ID" value="RRQ50047.1"/>
    <property type="molecule type" value="Genomic_DNA"/>
</dbReference>
<evidence type="ECO:0000256" key="1">
    <source>
        <dbReference type="ARBA" id="ARBA00010875"/>
    </source>
</evidence>
<reference evidence="9" key="2">
    <citation type="submission" date="2018-12" db="EMBL/GenBank/DDBJ databases">
        <title>Maribacter lutimaris sp. nov., isolated from marine sediment.</title>
        <authorList>
            <person name="Kim K.K."/>
        </authorList>
    </citation>
    <scope>NUCLEOTIDE SEQUENCE [LARGE SCALE GENOMIC DNA]</scope>
    <source>
        <strain evidence="9">PoM-212</strain>
    </source>
</reference>
<protein>
    <recommendedName>
        <fullName evidence="7">Endoribonuclease YbeY</fullName>
        <ecNumber evidence="7">3.1.-.-</ecNumber>
    </recommendedName>
</protein>
<dbReference type="Pfam" id="PF02130">
    <property type="entry name" value="YbeY"/>
    <property type="match status" value="1"/>
</dbReference>
<keyword evidence="7" id="KW-0698">rRNA processing</keyword>
<reference evidence="9" key="1">
    <citation type="submission" date="2018-08" db="EMBL/GenBank/DDBJ databases">
        <authorList>
            <person name="Khan S.A."/>
            <person name="J S.E."/>
        </authorList>
    </citation>
    <scope>NUCLEOTIDE SEQUENCE [LARGE SCALE GENOMIC DNA]</scope>
    <source>
        <strain evidence="9">PoM-212</strain>
    </source>
</reference>
<comment type="cofactor">
    <cofactor evidence="7">
        <name>Zn(2+)</name>
        <dbReference type="ChEBI" id="CHEBI:29105"/>
    </cofactor>
    <text evidence="7">Binds 1 zinc ion.</text>
</comment>
<dbReference type="PANTHER" id="PTHR46986:SF1">
    <property type="entry name" value="ENDORIBONUCLEASE YBEY, CHLOROPLASTIC"/>
    <property type="match status" value="1"/>
</dbReference>
<keyword evidence="5 7" id="KW-0378">Hydrolase</keyword>
<comment type="similarity">
    <text evidence="1 7">Belongs to the endoribonuclease YbeY family.</text>
</comment>
<accession>A0A3R8R1S4</accession>
<dbReference type="HAMAP" id="MF_00009">
    <property type="entry name" value="Endoribonucl_YbeY"/>
    <property type="match status" value="1"/>
</dbReference>
<gene>
    <name evidence="7 8" type="primary">ybeY</name>
    <name evidence="8" type="ORF">DZC72_05595</name>
</gene>
<dbReference type="InterPro" id="IPR023091">
    <property type="entry name" value="MetalPrtase_cat_dom_sf_prd"/>
</dbReference>
<dbReference type="GO" id="GO:0008270">
    <property type="term" value="F:zinc ion binding"/>
    <property type="evidence" value="ECO:0007669"/>
    <property type="project" value="UniProtKB-UniRule"/>
</dbReference>
<evidence type="ECO:0000256" key="7">
    <source>
        <dbReference type="HAMAP-Rule" id="MF_00009"/>
    </source>
</evidence>
<dbReference type="InterPro" id="IPR002036">
    <property type="entry name" value="YbeY"/>
</dbReference>
<name>A0A3R8R1S4_9FLAO</name>
<proteinExistence type="inferred from homology"/>
<keyword evidence="7" id="KW-0963">Cytoplasm</keyword>
<dbReference type="SUPFAM" id="SSF55486">
    <property type="entry name" value="Metalloproteases ('zincins'), catalytic domain"/>
    <property type="match status" value="1"/>
</dbReference>
<keyword evidence="3 7" id="KW-0479">Metal-binding</keyword>
<dbReference type="GO" id="GO:0004222">
    <property type="term" value="F:metalloendopeptidase activity"/>
    <property type="evidence" value="ECO:0007669"/>
    <property type="project" value="InterPro"/>
</dbReference>
<evidence type="ECO:0000313" key="8">
    <source>
        <dbReference type="EMBL" id="RRQ50047.1"/>
    </source>
</evidence>
<dbReference type="EC" id="3.1.-.-" evidence="7"/>
<dbReference type="GO" id="GO:0005737">
    <property type="term" value="C:cytoplasm"/>
    <property type="evidence" value="ECO:0007669"/>
    <property type="project" value="UniProtKB-SubCell"/>
</dbReference>
<keyword evidence="4 7" id="KW-0255">Endonuclease</keyword>
<evidence type="ECO:0000256" key="2">
    <source>
        <dbReference type="ARBA" id="ARBA00022722"/>
    </source>
</evidence>
<dbReference type="Gene3D" id="3.40.390.30">
    <property type="entry name" value="Metalloproteases ('zincins'), catalytic domain"/>
    <property type="match status" value="1"/>
</dbReference>
<dbReference type="PANTHER" id="PTHR46986">
    <property type="entry name" value="ENDORIBONUCLEASE YBEY, CHLOROPLASTIC"/>
    <property type="match status" value="1"/>
</dbReference>
<evidence type="ECO:0000256" key="6">
    <source>
        <dbReference type="ARBA" id="ARBA00022833"/>
    </source>
</evidence>
<sequence>MIEFHFETEFKLSNAEKYRNWVSKVVTTEGYTTGDLNYIFCDDSYLLEINQKYLRHDTLTDIITFDYTIGKAMSADIYISIERVQENAVSYQVTFENELLRVMSHGILHLAGYKDKKEEHKKEMRLQEDEKIKMFHVEQ</sequence>
<keyword evidence="9" id="KW-1185">Reference proteome</keyword>
<dbReference type="GO" id="GO:0006364">
    <property type="term" value="P:rRNA processing"/>
    <property type="evidence" value="ECO:0007669"/>
    <property type="project" value="UniProtKB-UniRule"/>
</dbReference>
<dbReference type="AlphaFoldDB" id="A0A3R8R1S4"/>
<keyword evidence="6 7" id="KW-0862">Zinc</keyword>
<evidence type="ECO:0000256" key="3">
    <source>
        <dbReference type="ARBA" id="ARBA00022723"/>
    </source>
</evidence>
<feature type="binding site" evidence="7">
    <location>
        <position position="105"/>
    </location>
    <ligand>
        <name>Zn(2+)</name>
        <dbReference type="ChEBI" id="CHEBI:29105"/>
        <note>catalytic</note>
    </ligand>
</feature>
<comment type="function">
    <text evidence="7">Single strand-specific metallo-endoribonuclease involved in late-stage 70S ribosome quality control and in maturation of the 3' terminus of the 16S rRNA.</text>
</comment>
<dbReference type="PROSITE" id="PS01306">
    <property type="entry name" value="UPF0054"/>
    <property type="match status" value="1"/>
</dbReference>
<evidence type="ECO:0000256" key="4">
    <source>
        <dbReference type="ARBA" id="ARBA00022759"/>
    </source>
</evidence>
<comment type="subcellular location">
    <subcellularLocation>
        <location evidence="7">Cytoplasm</location>
    </subcellularLocation>
</comment>
<dbReference type="RefSeq" id="WP_125221862.1">
    <property type="nucleotide sequence ID" value="NZ_QUSX01000001.1"/>
</dbReference>
<evidence type="ECO:0000256" key="5">
    <source>
        <dbReference type="ARBA" id="ARBA00022801"/>
    </source>
</evidence>
<dbReference type="OrthoDB" id="9811984at2"/>